<dbReference type="OrthoDB" id="2447036at2759"/>
<proteinExistence type="predicted"/>
<dbReference type="Proteomes" id="UP000789570">
    <property type="component" value="Unassembled WGS sequence"/>
</dbReference>
<reference evidence="1" key="1">
    <citation type="submission" date="2021-06" db="EMBL/GenBank/DDBJ databases">
        <authorList>
            <person name="Kallberg Y."/>
            <person name="Tangrot J."/>
            <person name="Rosling A."/>
        </authorList>
    </citation>
    <scope>NUCLEOTIDE SEQUENCE</scope>
    <source>
        <strain evidence="1">UK204</strain>
    </source>
</reference>
<evidence type="ECO:0000313" key="1">
    <source>
        <dbReference type="EMBL" id="CAG8572585.1"/>
    </source>
</evidence>
<feature type="non-terminal residue" evidence="1">
    <location>
        <position position="1"/>
    </location>
</feature>
<name>A0A9N9BNI7_9GLOM</name>
<dbReference type="AlphaFoldDB" id="A0A9N9BNI7"/>
<dbReference type="EMBL" id="CAJVPQ010001849">
    <property type="protein sequence ID" value="CAG8572585.1"/>
    <property type="molecule type" value="Genomic_DNA"/>
</dbReference>
<keyword evidence="2" id="KW-1185">Reference proteome</keyword>
<organism evidence="1 2">
    <name type="scientific">Funneliformis caledonium</name>
    <dbReference type="NCBI Taxonomy" id="1117310"/>
    <lineage>
        <taxon>Eukaryota</taxon>
        <taxon>Fungi</taxon>
        <taxon>Fungi incertae sedis</taxon>
        <taxon>Mucoromycota</taxon>
        <taxon>Glomeromycotina</taxon>
        <taxon>Glomeromycetes</taxon>
        <taxon>Glomerales</taxon>
        <taxon>Glomeraceae</taxon>
        <taxon>Funneliformis</taxon>
    </lineage>
</organism>
<gene>
    <name evidence="1" type="ORF">FCALED_LOCUS7171</name>
</gene>
<comment type="caution">
    <text evidence="1">The sequence shown here is derived from an EMBL/GenBank/DDBJ whole genome shotgun (WGS) entry which is preliminary data.</text>
</comment>
<accession>A0A9N9BNI7</accession>
<sequence length="173" mass="19604">MQPPAPRLKPTIVETTSKEKETIIINFSTEGDEWLGKTQNYLPIIPYHAPISSKEELGNEDLNNPTVNISSDKSNVWNDATCDVILEFISVKSTISSGVDVTSYIVVEKLQKLLIRIDFQKDSSRPCIACWVVRPLDNPILECLETMLEDQYEVINQILIFEDNEDSNDDQNS</sequence>
<evidence type="ECO:0000313" key="2">
    <source>
        <dbReference type="Proteomes" id="UP000789570"/>
    </source>
</evidence>
<protein>
    <submittedName>
        <fullName evidence="1">9317_t:CDS:1</fullName>
    </submittedName>
</protein>